<keyword evidence="3" id="KW-1185">Reference proteome</keyword>
<feature type="non-terminal residue" evidence="2">
    <location>
        <position position="630"/>
    </location>
</feature>
<proteinExistence type="predicted"/>
<dbReference type="SUPFAM" id="SSF57997">
    <property type="entry name" value="Tropomyosin"/>
    <property type="match status" value="1"/>
</dbReference>
<keyword evidence="1" id="KW-0175">Coiled coil</keyword>
<evidence type="ECO:0000256" key="1">
    <source>
        <dbReference type="SAM" id="Coils"/>
    </source>
</evidence>
<feature type="coiled-coil region" evidence="1">
    <location>
        <begin position="507"/>
        <end position="565"/>
    </location>
</feature>
<dbReference type="EMBL" id="JAVRJZ010000017">
    <property type="protein sequence ID" value="KAK2710148.1"/>
    <property type="molecule type" value="Genomic_DNA"/>
</dbReference>
<sequence>RFNTLRLNRLEELLNLKSTFDSNKKELTERCQDLNEHVETLLLDLKEMSDDVKRAEKRADATQKELQIVSQERNEFKSKIGDYENRLDNLAEKYEELKLLHSEIQVTAKMSKEQKLNAEAQVTQLQQESEETAKKLEVLLNKIESLSLENEELKMAYRLLDKENSRASSQSKELETHFSVLQKESSKILKQKATIHAKLEALKKECGRADEERLSLDEQLVVLERELEELKKAAMKERLTISGLRRERDNLNKSINSLQVMTENQARTNQVKHETMRKLENELETIEIRYEKLKTSMITSELKRSKVERNVNLLISERTQMQVALAELNIEKSALEKIVRSNTIQLANCRLKNEGIGHEKEKFESEYMRAKERAEIAEIQVRRLNEEAKNYQKELIKAETELGKKESVNSALQKEIEVLNSIIGDLKKQEEGARNVIKSLEKEILKAEKLSTIKEEELKRERNEKREVIRERDILSKKIREKLGCESEFVQKGKNYRAEMDRSQSAETNLKTKVIQLELEIAQIREEKANLQRRVLEIAALKKRVHKLELQLDEERLRCSALENDKKIPMRVPSLCETEVTDPVSYEGFLRMQNATREIILRPTKEDLLSTKVRRLMNPDVGRYYAINAI</sequence>
<evidence type="ECO:0000313" key="3">
    <source>
        <dbReference type="Proteomes" id="UP001187531"/>
    </source>
</evidence>
<dbReference type="AlphaFoldDB" id="A0AA88HJG3"/>
<organism evidence="2 3">
    <name type="scientific">Artemia franciscana</name>
    <name type="common">Brine shrimp</name>
    <name type="synonym">Artemia sanfranciscana</name>
    <dbReference type="NCBI Taxonomy" id="6661"/>
    <lineage>
        <taxon>Eukaryota</taxon>
        <taxon>Metazoa</taxon>
        <taxon>Ecdysozoa</taxon>
        <taxon>Arthropoda</taxon>
        <taxon>Crustacea</taxon>
        <taxon>Branchiopoda</taxon>
        <taxon>Anostraca</taxon>
        <taxon>Artemiidae</taxon>
        <taxon>Artemia</taxon>
    </lineage>
</organism>
<reference evidence="2" key="1">
    <citation type="submission" date="2023-07" db="EMBL/GenBank/DDBJ databases">
        <title>Chromosome-level genome assembly of Artemia franciscana.</title>
        <authorList>
            <person name="Jo E."/>
        </authorList>
    </citation>
    <scope>NUCLEOTIDE SEQUENCE</scope>
    <source>
        <tissue evidence="2">Whole body</tissue>
    </source>
</reference>
<feature type="coiled-coil region" evidence="1">
    <location>
        <begin position="10"/>
        <end position="163"/>
    </location>
</feature>
<accession>A0AA88HJG3</accession>
<protein>
    <submittedName>
        <fullName evidence="2">Uncharacterized protein</fullName>
    </submittedName>
</protein>
<dbReference type="Proteomes" id="UP001187531">
    <property type="component" value="Unassembled WGS sequence"/>
</dbReference>
<gene>
    <name evidence="2" type="ORF">QYM36_013722</name>
</gene>
<comment type="caution">
    <text evidence="2">The sequence shown here is derived from an EMBL/GenBank/DDBJ whole genome shotgun (WGS) entry which is preliminary data.</text>
</comment>
<feature type="coiled-coil region" evidence="1">
    <location>
        <begin position="199"/>
        <end position="296"/>
    </location>
</feature>
<name>A0AA88HJG3_ARTSF</name>
<evidence type="ECO:0000313" key="2">
    <source>
        <dbReference type="EMBL" id="KAK2710148.1"/>
    </source>
</evidence>
<feature type="coiled-coil region" evidence="1">
    <location>
        <begin position="360"/>
        <end position="478"/>
    </location>
</feature>